<dbReference type="GO" id="GO:0005634">
    <property type="term" value="C:nucleus"/>
    <property type="evidence" value="ECO:0007669"/>
    <property type="project" value="TreeGrafter"/>
</dbReference>
<feature type="domain" description="SET" evidence="1">
    <location>
        <begin position="23"/>
        <end position="278"/>
    </location>
</feature>
<dbReference type="Proteomes" id="UP000801864">
    <property type="component" value="Unassembled WGS sequence"/>
</dbReference>
<dbReference type="InterPro" id="IPR001214">
    <property type="entry name" value="SET_dom"/>
</dbReference>
<dbReference type="InterPro" id="IPR050600">
    <property type="entry name" value="SETD3_SETD6_MTase"/>
</dbReference>
<accession>A0A9P4XRZ2</accession>
<dbReference type="PANTHER" id="PTHR13271">
    <property type="entry name" value="UNCHARACTERIZED PUTATIVE METHYLTRANSFERASE"/>
    <property type="match status" value="1"/>
</dbReference>
<evidence type="ECO:0000259" key="1">
    <source>
        <dbReference type="PROSITE" id="PS50280"/>
    </source>
</evidence>
<name>A0A9P4XRZ2_9HYPO</name>
<dbReference type="CDD" id="cd10527">
    <property type="entry name" value="SET_LSMT"/>
    <property type="match status" value="1"/>
</dbReference>
<keyword evidence="3" id="KW-1185">Reference proteome</keyword>
<sequence length="501" mass="55865">MAHSQLPIEAFPAWAAVNSVELANAEIRNIEGKGLGLVAKHDITDAGHDASSSQAIIRIPRDLVLSAETVEVYAKIDQNFKQLFEVAGHQSSSVEEYHKTTTMLISGESTRVDIMLYLLTHIIQSKEASSNARLFASTSWTEYIKFLPQYIPIPTMWTNEERQLLKGTSLEAALSAKLSAISREFDEISEQVSDIPFWRDLFWDTAKVEDWILADAWYRSRCLELPRASHAMVPGLDMANHSQTHSAYYDESSDGDVVLLPNSGSRVLSGGEITISYGQTKSPAEMLFSYGFIDQDSSVKELTLHVAPLPDDPLGGAKLRVYNGPPTVRLSLTEQGVQWNSPFLYLLVLNEEDGLSFRIAQDTSGERQLVLFWQDEEITDRTDELETLVQNHDLYQVFKLRAVAVLEERVAMQLDRISSGLSYGVTEQPQAANQPRAECMLAAETLRDLETQVLQGVAEALENEKARLLLDARVVTYLGSMEDAQNEQASEPAANEEDDFS</sequence>
<organism evidence="2 3">
    <name type="scientific">Trichoderma lentiforme</name>
    <dbReference type="NCBI Taxonomy" id="1567552"/>
    <lineage>
        <taxon>Eukaryota</taxon>
        <taxon>Fungi</taxon>
        <taxon>Dikarya</taxon>
        <taxon>Ascomycota</taxon>
        <taxon>Pezizomycotina</taxon>
        <taxon>Sordariomycetes</taxon>
        <taxon>Hypocreomycetidae</taxon>
        <taxon>Hypocreales</taxon>
        <taxon>Hypocreaceae</taxon>
        <taxon>Trichoderma</taxon>
    </lineage>
</organism>
<gene>
    <name evidence="2" type="ORF">CFAM422_000502</name>
</gene>
<evidence type="ECO:0000313" key="3">
    <source>
        <dbReference type="Proteomes" id="UP000801864"/>
    </source>
</evidence>
<evidence type="ECO:0000313" key="2">
    <source>
        <dbReference type="EMBL" id="KAF3077157.1"/>
    </source>
</evidence>
<dbReference type="SUPFAM" id="SSF82199">
    <property type="entry name" value="SET domain"/>
    <property type="match status" value="1"/>
</dbReference>
<protein>
    <submittedName>
        <fullName evidence="2">SET domain-containing protein 8</fullName>
    </submittedName>
</protein>
<dbReference type="EMBL" id="QLNT01000001">
    <property type="protein sequence ID" value="KAF3077157.1"/>
    <property type="molecule type" value="Genomic_DNA"/>
</dbReference>
<dbReference type="AlphaFoldDB" id="A0A9P4XRZ2"/>
<comment type="caution">
    <text evidence="2">The sequence shown here is derived from an EMBL/GenBank/DDBJ whole genome shotgun (WGS) entry which is preliminary data.</text>
</comment>
<dbReference type="GO" id="GO:0016279">
    <property type="term" value="F:protein-lysine N-methyltransferase activity"/>
    <property type="evidence" value="ECO:0007669"/>
    <property type="project" value="TreeGrafter"/>
</dbReference>
<proteinExistence type="predicted"/>
<dbReference type="InterPro" id="IPR046341">
    <property type="entry name" value="SET_dom_sf"/>
</dbReference>
<dbReference type="PROSITE" id="PS50280">
    <property type="entry name" value="SET"/>
    <property type="match status" value="1"/>
</dbReference>
<reference evidence="2 3" key="1">
    <citation type="submission" date="2018-06" db="EMBL/GenBank/DDBJ databases">
        <title>Genome analysis of cellulolytic fungus Trichoderma lentiforme CFAM-422.</title>
        <authorList>
            <person name="Steindorff A.S."/>
            <person name="Formighieri E.F."/>
            <person name="Midorikawa G.E.O."/>
            <person name="Tamietti M.S."/>
            <person name="Ramos E.Z."/>
            <person name="Silva A.S."/>
            <person name="Bon E.P.S."/>
            <person name="Mendes T.D."/>
            <person name="Damaso M.C.T."/>
            <person name="Favaro L.C.L."/>
        </authorList>
    </citation>
    <scope>NUCLEOTIDE SEQUENCE [LARGE SCALE GENOMIC DNA]</scope>
    <source>
        <strain evidence="2 3">CFAM-422</strain>
    </source>
</reference>
<dbReference type="Gene3D" id="3.90.1410.10">
    <property type="entry name" value="set domain protein methyltransferase, domain 1"/>
    <property type="match status" value="1"/>
</dbReference>
<dbReference type="PANTHER" id="PTHR13271:SF76">
    <property type="entry name" value="SET DOMAIN-CONTAINING PROTEIN 8"/>
    <property type="match status" value="1"/>
</dbReference>